<dbReference type="EMBL" id="WTYX01000001">
    <property type="protein sequence ID" value="MXO90902.1"/>
    <property type="molecule type" value="Genomic_DNA"/>
</dbReference>
<dbReference type="InterPro" id="IPR039513">
    <property type="entry name" value="PL-6"/>
</dbReference>
<dbReference type="SUPFAM" id="SSF51126">
    <property type="entry name" value="Pectin lyase-like"/>
    <property type="match status" value="2"/>
</dbReference>
<accession>A0A844ZUE6</accession>
<keyword evidence="3" id="KW-1185">Reference proteome</keyword>
<feature type="chain" id="PRO_5032859684" evidence="1">
    <location>
        <begin position="19"/>
        <end position="755"/>
    </location>
</feature>
<dbReference type="Proteomes" id="UP000442714">
    <property type="component" value="Unassembled WGS sequence"/>
</dbReference>
<organism evidence="2 3">
    <name type="scientific">Pontixanthobacter aquaemixtae</name>
    <dbReference type="NCBI Taxonomy" id="1958940"/>
    <lineage>
        <taxon>Bacteria</taxon>
        <taxon>Pseudomonadati</taxon>
        <taxon>Pseudomonadota</taxon>
        <taxon>Alphaproteobacteria</taxon>
        <taxon>Sphingomonadales</taxon>
        <taxon>Erythrobacteraceae</taxon>
        <taxon>Pontixanthobacter</taxon>
    </lineage>
</organism>
<dbReference type="InterPro" id="IPR012334">
    <property type="entry name" value="Pectin_lyas_fold"/>
</dbReference>
<comment type="caution">
    <text evidence="2">The sequence shown here is derived from an EMBL/GenBank/DDBJ whole genome shotgun (WGS) entry which is preliminary data.</text>
</comment>
<keyword evidence="1" id="KW-0732">Signal</keyword>
<dbReference type="Gene3D" id="2.160.20.10">
    <property type="entry name" value="Single-stranded right-handed beta-helix, Pectin lyase-like"/>
    <property type="match status" value="2"/>
</dbReference>
<evidence type="ECO:0000313" key="2">
    <source>
        <dbReference type="EMBL" id="MXO90902.1"/>
    </source>
</evidence>
<dbReference type="GO" id="GO:0016829">
    <property type="term" value="F:lyase activity"/>
    <property type="evidence" value="ECO:0007669"/>
    <property type="project" value="UniProtKB-KW"/>
</dbReference>
<dbReference type="Pfam" id="PF14592">
    <property type="entry name" value="Chondroitinas_B"/>
    <property type="match status" value="1"/>
</dbReference>
<evidence type="ECO:0000256" key="1">
    <source>
        <dbReference type="SAM" id="SignalP"/>
    </source>
</evidence>
<name>A0A844ZUE6_9SPHN</name>
<dbReference type="CDD" id="cd14251">
    <property type="entry name" value="PL-6"/>
    <property type="match status" value="1"/>
</dbReference>
<dbReference type="AlphaFoldDB" id="A0A844ZUE6"/>
<dbReference type="RefSeq" id="WP_160604481.1">
    <property type="nucleotide sequence ID" value="NZ_WTYX01000001.1"/>
</dbReference>
<protein>
    <submittedName>
        <fullName evidence="2">Alginate lyase</fullName>
    </submittedName>
</protein>
<gene>
    <name evidence="2" type="ORF">GRI41_08720</name>
</gene>
<reference evidence="2 3" key="1">
    <citation type="submission" date="2019-12" db="EMBL/GenBank/DDBJ databases">
        <title>Genomic-based taxomic classification of the family Erythrobacteraceae.</title>
        <authorList>
            <person name="Xu L."/>
        </authorList>
    </citation>
    <scope>NUCLEOTIDE SEQUENCE [LARGE SCALE GENOMIC DNA]</scope>
    <source>
        <strain evidence="2 3">KCTC 52763</strain>
    </source>
</reference>
<dbReference type="InterPro" id="IPR006626">
    <property type="entry name" value="PbH1"/>
</dbReference>
<evidence type="ECO:0000313" key="3">
    <source>
        <dbReference type="Proteomes" id="UP000442714"/>
    </source>
</evidence>
<dbReference type="OrthoDB" id="6475864at2"/>
<dbReference type="InterPro" id="IPR011050">
    <property type="entry name" value="Pectin_lyase_fold/virulence"/>
</dbReference>
<dbReference type="SMART" id="SM00710">
    <property type="entry name" value="PbH1"/>
    <property type="match status" value="7"/>
</dbReference>
<proteinExistence type="predicted"/>
<sequence length="755" mass="80253">MVRLIACLALLLALGAPAAAEQFLVHNQSEFSAAAKHVKAGDEIVLANGEWRDFEMVITGKGAAGDPITVRSETPGSVLLTGQSSLRIGGEYIVVSGLVFKDGFSPRGEVISFRRNKQDLARHSRVTQTVIDHFSKPDRYESDYWVGVYGKNNRFDHNHLVGKTNKGVTFAVRLDSEESRENGHRIDHNYFGPRPVLGSNGGETLRLGTSHYSMFDSNTLVENNVFDRTDGEVEIISSKSGGNIFRGNLFLRSRGTLTLRHGDGNLVERNVFLGGGKDYTGGVRIINRDQTIRGNYMEGLRGKAFSSAIAVMNGVPNSPVNRYVEVENATIERNTVVDSARITLGLGADAERSAIPTNTTFADNLLSGTSDEPFIEVDADISGISFSGNRVIAGELDSALPAIEIAPVELVRADNGLLYPAEASLAGVGAPRDLAPVTLDQVGVSWYPKPSDDGPFGTSGTVTQVGPGDDTLVLAIASAQPGDVLMLSGGEYIVERTILLDKPLTIKGMAAPGKPAPVIKFARPSLIELREGADLQLFDLVVDGELAPDSVGNSVIRTTTFPIQSNMQIEFDGVAVRNLTVNKSFNVLTLGKSSMADRVSIRNSAFADISGAVVSAAAETEDYGQYNVEYLDIVDSSFANVGGPIADIYRGGRDESTFGPYVNISQNALSDVGRAATNGSGAAINLHGVQTAMIARNALSSSAPLKIVHTVGTPKTTVADNSFAATPAPVFEELVFDGEPRVAASGNSFDGEPAK</sequence>
<keyword evidence="2" id="KW-0456">Lyase</keyword>
<feature type="signal peptide" evidence="1">
    <location>
        <begin position="1"/>
        <end position="18"/>
    </location>
</feature>